<feature type="compositionally biased region" description="Low complexity" evidence="1">
    <location>
        <begin position="135"/>
        <end position="150"/>
    </location>
</feature>
<comment type="caution">
    <text evidence="2">The sequence shown here is derived from an EMBL/GenBank/DDBJ whole genome shotgun (WGS) entry which is preliminary data.</text>
</comment>
<name>A0AAD6YAM7_9AGAR</name>
<dbReference type="EMBL" id="JARJCW010000068">
    <property type="protein sequence ID" value="KAJ7199496.1"/>
    <property type="molecule type" value="Genomic_DNA"/>
</dbReference>
<dbReference type="AlphaFoldDB" id="A0AAD6YAM7"/>
<evidence type="ECO:0000313" key="2">
    <source>
        <dbReference type="EMBL" id="KAJ7199496.1"/>
    </source>
</evidence>
<proteinExistence type="predicted"/>
<organism evidence="2 3">
    <name type="scientific">Mycena pura</name>
    <dbReference type="NCBI Taxonomy" id="153505"/>
    <lineage>
        <taxon>Eukaryota</taxon>
        <taxon>Fungi</taxon>
        <taxon>Dikarya</taxon>
        <taxon>Basidiomycota</taxon>
        <taxon>Agaricomycotina</taxon>
        <taxon>Agaricomycetes</taxon>
        <taxon>Agaricomycetidae</taxon>
        <taxon>Agaricales</taxon>
        <taxon>Marasmiineae</taxon>
        <taxon>Mycenaceae</taxon>
        <taxon>Mycena</taxon>
    </lineage>
</organism>
<evidence type="ECO:0000256" key="1">
    <source>
        <dbReference type="SAM" id="MobiDB-lite"/>
    </source>
</evidence>
<sequence length="219" mass="23708">MSRAPRPTAADSPNAAHASHLSLTVRHPLPLHTSHRPLRARASCRALIMPARHSLPAVRLISPEYTAHCPPHDACRPRRAGLAAFGWLQSHCPTPATLAPARARVTQVPCWPPVPATWINRRTDARVPPCAASQRPPLAARPAGRRSPAPRFAPPCTRPRYVPVFAPPSRLTLAYIATATKVSALREVSTPRRPAMLSSSLAAAAALVSLVLRVDYTRH</sequence>
<keyword evidence="3" id="KW-1185">Reference proteome</keyword>
<protein>
    <submittedName>
        <fullName evidence="2">Uncharacterized protein</fullName>
    </submittedName>
</protein>
<reference evidence="2" key="1">
    <citation type="submission" date="2023-03" db="EMBL/GenBank/DDBJ databases">
        <title>Massive genome expansion in bonnet fungi (Mycena s.s.) driven by repeated elements and novel gene families across ecological guilds.</title>
        <authorList>
            <consortium name="Lawrence Berkeley National Laboratory"/>
            <person name="Harder C.B."/>
            <person name="Miyauchi S."/>
            <person name="Viragh M."/>
            <person name="Kuo A."/>
            <person name="Thoen E."/>
            <person name="Andreopoulos B."/>
            <person name="Lu D."/>
            <person name="Skrede I."/>
            <person name="Drula E."/>
            <person name="Henrissat B."/>
            <person name="Morin E."/>
            <person name="Kohler A."/>
            <person name="Barry K."/>
            <person name="LaButti K."/>
            <person name="Morin E."/>
            <person name="Salamov A."/>
            <person name="Lipzen A."/>
            <person name="Mereny Z."/>
            <person name="Hegedus B."/>
            <person name="Baldrian P."/>
            <person name="Stursova M."/>
            <person name="Weitz H."/>
            <person name="Taylor A."/>
            <person name="Grigoriev I.V."/>
            <person name="Nagy L.G."/>
            <person name="Martin F."/>
            <person name="Kauserud H."/>
        </authorList>
    </citation>
    <scope>NUCLEOTIDE SEQUENCE</scope>
    <source>
        <strain evidence="2">9144</strain>
    </source>
</reference>
<dbReference type="Proteomes" id="UP001219525">
    <property type="component" value="Unassembled WGS sequence"/>
</dbReference>
<gene>
    <name evidence="2" type="ORF">GGX14DRAFT_572880</name>
</gene>
<accession>A0AAD6YAM7</accession>
<feature type="region of interest" description="Disordered" evidence="1">
    <location>
        <begin position="128"/>
        <end position="152"/>
    </location>
</feature>
<evidence type="ECO:0000313" key="3">
    <source>
        <dbReference type="Proteomes" id="UP001219525"/>
    </source>
</evidence>